<name>A0A151X5C6_9HYME</name>
<sequence length="22" mass="2693">MRRKYVRDVNYVIVLLTPINET</sequence>
<reference evidence="1 2" key="1">
    <citation type="submission" date="2015-09" db="EMBL/GenBank/DDBJ databases">
        <title>Trachymyrmex zeteki WGS genome.</title>
        <authorList>
            <person name="Nygaard S."/>
            <person name="Hu H."/>
            <person name="Boomsma J."/>
            <person name="Zhang G."/>
        </authorList>
    </citation>
    <scope>NUCLEOTIDE SEQUENCE [LARGE SCALE GENOMIC DNA]</scope>
    <source>
        <strain evidence="1">Tzet28-1</strain>
        <tissue evidence="1">Whole body</tissue>
    </source>
</reference>
<dbReference type="Proteomes" id="UP000075809">
    <property type="component" value="Unassembled WGS sequence"/>
</dbReference>
<dbReference type="AlphaFoldDB" id="A0A151X5C6"/>
<keyword evidence="2" id="KW-1185">Reference proteome</keyword>
<gene>
    <name evidence="1" type="ORF">ALC60_05527</name>
</gene>
<evidence type="ECO:0000313" key="1">
    <source>
        <dbReference type="EMBL" id="KYQ55605.1"/>
    </source>
</evidence>
<proteinExistence type="predicted"/>
<evidence type="ECO:0000313" key="2">
    <source>
        <dbReference type="Proteomes" id="UP000075809"/>
    </source>
</evidence>
<dbReference type="EMBL" id="KQ982515">
    <property type="protein sequence ID" value="KYQ55605.1"/>
    <property type="molecule type" value="Genomic_DNA"/>
</dbReference>
<protein>
    <submittedName>
        <fullName evidence="1">Uncharacterized protein</fullName>
    </submittedName>
</protein>
<organism evidence="1 2">
    <name type="scientific">Mycetomoellerius zeteki</name>
    <dbReference type="NCBI Taxonomy" id="64791"/>
    <lineage>
        <taxon>Eukaryota</taxon>
        <taxon>Metazoa</taxon>
        <taxon>Ecdysozoa</taxon>
        <taxon>Arthropoda</taxon>
        <taxon>Hexapoda</taxon>
        <taxon>Insecta</taxon>
        <taxon>Pterygota</taxon>
        <taxon>Neoptera</taxon>
        <taxon>Endopterygota</taxon>
        <taxon>Hymenoptera</taxon>
        <taxon>Apocrita</taxon>
        <taxon>Aculeata</taxon>
        <taxon>Formicoidea</taxon>
        <taxon>Formicidae</taxon>
        <taxon>Myrmicinae</taxon>
        <taxon>Mycetomoellerius</taxon>
    </lineage>
</organism>
<accession>A0A151X5C6</accession>